<evidence type="ECO:0000313" key="2">
    <source>
        <dbReference type="Proteomes" id="UP000236197"/>
    </source>
</evidence>
<evidence type="ECO:0000313" key="1">
    <source>
        <dbReference type="EMBL" id="PNV68254.1"/>
    </source>
</evidence>
<dbReference type="Proteomes" id="UP000236197">
    <property type="component" value="Unassembled WGS sequence"/>
</dbReference>
<organism evidence="1 2">
    <name type="scientific">Enteroscipio rubneri</name>
    <dbReference type="NCBI Taxonomy" id="2070686"/>
    <lineage>
        <taxon>Bacteria</taxon>
        <taxon>Bacillati</taxon>
        <taxon>Actinomycetota</taxon>
        <taxon>Coriobacteriia</taxon>
        <taxon>Eggerthellales</taxon>
        <taxon>Eggerthellaceae</taxon>
        <taxon>Enteroscipio</taxon>
    </lineage>
</organism>
<accession>A0A2K2UD82</accession>
<reference evidence="2" key="1">
    <citation type="submission" date="2018-01" db="EMBL/GenBank/DDBJ databases">
        <title>Rubneribacter badeniensis gen. nov., sp. nov., and Colonibacter rubneri, gen. nov., sp. nov., WGS of new members of the Eggerthellaceae.</title>
        <authorList>
            <person name="Danylec N."/>
            <person name="Stoll D.A."/>
            <person name="Doetsch A."/>
            <person name="Kulling S.E."/>
            <person name="Huch M."/>
        </authorList>
    </citation>
    <scope>NUCLEOTIDE SEQUENCE [LARGE SCALE GENOMIC DNA]</scope>
    <source>
        <strain evidence="2">ResAG-96</strain>
    </source>
</reference>
<name>A0A2K2UD82_9ACTN</name>
<dbReference type="AlphaFoldDB" id="A0A2K2UD82"/>
<comment type="caution">
    <text evidence="1">The sequence shown here is derived from an EMBL/GenBank/DDBJ whole genome shotgun (WGS) entry which is preliminary data.</text>
</comment>
<keyword evidence="2" id="KW-1185">Reference proteome</keyword>
<dbReference type="EMBL" id="PPEK01000002">
    <property type="protein sequence ID" value="PNV68254.1"/>
    <property type="molecule type" value="Genomic_DNA"/>
</dbReference>
<gene>
    <name evidence="1" type="ORF">C2L71_03040</name>
</gene>
<sequence>MLAFLLGIGGCVGCVSCAVLMSDNDTARSERSADDYDHRYGYGYDDGYDDSSSGSSFYTLESIKDIVGAGAGIVEDNACTEGVYTIGTDIEPGLYFLEGSQSAESEYYVFDEEGSDSYSIDDAVVYFGNYLTELDRGDVIAFLPGDDSLHMYPVAKAAFSPEAPYRSGLYRVGTDIPAGTYTITVQEDAAAHTSNDSGAFVMKDLDFDDDSITDTKYVIAGGSQTVTVQDGDYLELFAAVATPAEPATA</sequence>
<protein>
    <submittedName>
        <fullName evidence="1">Uncharacterized protein</fullName>
    </submittedName>
</protein>
<proteinExistence type="predicted"/>